<keyword evidence="3" id="KW-1185">Reference proteome</keyword>
<sequence>MWRKRDVSCAAVCALLVALLLTQTEASSLRKTERKEATETTSIRKGIIVFGEGPNNISLDGDTASYQADSPGILNHWHQMHASLGCGQAGFMKFKAFGPLVKHFSLGQQPQSCQYNAHRTPFGYAVTIPFKGCCLVYEPPTTPSTKAQGHLPHKHIEVSLLQQHLTKV</sequence>
<keyword evidence="1" id="KW-0732">Signal</keyword>
<accession>A0AAV2JPR9</accession>
<dbReference type="EMBL" id="OZ035836">
    <property type="protein sequence ID" value="CAL1579706.1"/>
    <property type="molecule type" value="Genomic_DNA"/>
</dbReference>
<protein>
    <submittedName>
        <fullName evidence="2">Uncharacterized protein</fullName>
    </submittedName>
</protein>
<evidence type="ECO:0000313" key="2">
    <source>
        <dbReference type="EMBL" id="CAL1579706.1"/>
    </source>
</evidence>
<evidence type="ECO:0000313" key="3">
    <source>
        <dbReference type="Proteomes" id="UP001497482"/>
    </source>
</evidence>
<organism evidence="2 3">
    <name type="scientific">Knipowitschia caucasica</name>
    <name type="common">Caucasian dwarf goby</name>
    <name type="synonym">Pomatoschistus caucasicus</name>
    <dbReference type="NCBI Taxonomy" id="637954"/>
    <lineage>
        <taxon>Eukaryota</taxon>
        <taxon>Metazoa</taxon>
        <taxon>Chordata</taxon>
        <taxon>Craniata</taxon>
        <taxon>Vertebrata</taxon>
        <taxon>Euteleostomi</taxon>
        <taxon>Actinopterygii</taxon>
        <taxon>Neopterygii</taxon>
        <taxon>Teleostei</taxon>
        <taxon>Neoteleostei</taxon>
        <taxon>Acanthomorphata</taxon>
        <taxon>Gobiaria</taxon>
        <taxon>Gobiiformes</taxon>
        <taxon>Gobioidei</taxon>
        <taxon>Gobiidae</taxon>
        <taxon>Gobiinae</taxon>
        <taxon>Knipowitschia</taxon>
    </lineage>
</organism>
<proteinExistence type="predicted"/>
<feature type="chain" id="PRO_5043348668" evidence="1">
    <location>
        <begin position="27"/>
        <end position="168"/>
    </location>
</feature>
<dbReference type="Proteomes" id="UP001497482">
    <property type="component" value="Chromosome 14"/>
</dbReference>
<reference evidence="2 3" key="1">
    <citation type="submission" date="2024-04" db="EMBL/GenBank/DDBJ databases">
        <authorList>
            <person name="Waldvogel A.-M."/>
            <person name="Schoenle A."/>
        </authorList>
    </citation>
    <scope>NUCLEOTIDE SEQUENCE [LARGE SCALE GENOMIC DNA]</scope>
</reference>
<name>A0AAV2JPR9_KNICA</name>
<feature type="signal peptide" evidence="1">
    <location>
        <begin position="1"/>
        <end position="26"/>
    </location>
</feature>
<evidence type="ECO:0000256" key="1">
    <source>
        <dbReference type="SAM" id="SignalP"/>
    </source>
</evidence>
<dbReference type="AlphaFoldDB" id="A0AAV2JPR9"/>
<gene>
    <name evidence="2" type="ORF">KC01_LOCUS10700</name>
</gene>